<accession>A0ABM0GLQ3</accession>
<proteinExistence type="predicted"/>
<protein>
    <submittedName>
        <fullName evidence="2">Uncharacterized protein LOC100377864</fullName>
    </submittedName>
</protein>
<evidence type="ECO:0000313" key="2">
    <source>
        <dbReference type="RefSeq" id="XP_002732701.1"/>
    </source>
</evidence>
<organism evidence="1 2">
    <name type="scientific">Saccoglossus kowalevskii</name>
    <name type="common">Acorn worm</name>
    <dbReference type="NCBI Taxonomy" id="10224"/>
    <lineage>
        <taxon>Eukaryota</taxon>
        <taxon>Metazoa</taxon>
        <taxon>Hemichordata</taxon>
        <taxon>Enteropneusta</taxon>
        <taxon>Harrimaniidae</taxon>
        <taxon>Saccoglossus</taxon>
    </lineage>
</organism>
<gene>
    <name evidence="2" type="primary">LOC100377864</name>
</gene>
<dbReference type="RefSeq" id="XP_002732701.1">
    <property type="nucleotide sequence ID" value="XM_002732655.2"/>
</dbReference>
<keyword evidence="1" id="KW-1185">Reference proteome</keyword>
<reference evidence="2" key="1">
    <citation type="submission" date="2025-08" db="UniProtKB">
        <authorList>
            <consortium name="RefSeq"/>
        </authorList>
    </citation>
    <scope>IDENTIFICATION</scope>
    <source>
        <tissue evidence="2">Testes</tissue>
    </source>
</reference>
<evidence type="ECO:0000313" key="1">
    <source>
        <dbReference type="Proteomes" id="UP000694865"/>
    </source>
</evidence>
<dbReference type="GeneID" id="100377864"/>
<sequence>MGCGSSSSQGAPKQAAAAKQSGIPEDAVPYTGPLLNVCLIEVPVKMKTETNLLGINGTTTTTDVDAYFPLIAAPYSDGFVLRQFTPITGAHKRDNMFSMSGTQQYQAILSKPTSDTSGESWQLHIIKSALAPQLLNSGFSMMFSMKHGAVADTSHLHQQLAEQTAKGGRLACLTMSMASQGPSTTQALQGHGGVMGVDMFFNMPTHPNPTLYSYQAVNIQVPYKMVTGLASASVKVDLDWNAQLRAYLAQGWRLTDIFFDSSSSTRMGFMSASGAMNSVWFFEKDCSMIDDPTPVYEGVAIEYWQKIVVGMTGNMKVDGKWDNTITQMGQRGWELTTILSTPESKSAGMTMHMKIMMFFQRKIMTAPSVSQDPSAKENAQVSTEQ</sequence>
<name>A0ABM0GLQ3_SACKO</name>
<dbReference type="Proteomes" id="UP000694865">
    <property type="component" value="Unplaced"/>
</dbReference>